<dbReference type="OrthoDB" id="9792889at2"/>
<comment type="subcellular location">
    <subcellularLocation>
        <location evidence="1">Cell membrane</location>
        <topology evidence="1">Multi-pass membrane protein</topology>
    </subcellularLocation>
</comment>
<dbReference type="Pfam" id="PF01032">
    <property type="entry name" value="FecCD"/>
    <property type="match status" value="1"/>
</dbReference>
<dbReference type="InterPro" id="IPR037294">
    <property type="entry name" value="ABC_BtuC-like"/>
</dbReference>
<dbReference type="AlphaFoldDB" id="A0A562JCL7"/>
<keyword evidence="4" id="KW-1003">Cell membrane</keyword>
<dbReference type="SUPFAM" id="SSF81345">
    <property type="entry name" value="ABC transporter involved in vitamin B12 uptake, BtuC"/>
    <property type="match status" value="1"/>
</dbReference>
<feature type="transmembrane region" description="Helical" evidence="8">
    <location>
        <begin position="20"/>
        <end position="42"/>
    </location>
</feature>
<dbReference type="CDD" id="cd06550">
    <property type="entry name" value="TM_ABC_iron-siderophores_like"/>
    <property type="match status" value="1"/>
</dbReference>
<comment type="caution">
    <text evidence="9">The sequence shown here is derived from an EMBL/GenBank/DDBJ whole genome shotgun (WGS) entry which is preliminary data.</text>
</comment>
<dbReference type="FunFam" id="1.10.3470.10:FF:000001">
    <property type="entry name" value="Vitamin B12 ABC transporter permease BtuC"/>
    <property type="match status" value="1"/>
</dbReference>
<keyword evidence="7 8" id="KW-0472">Membrane</keyword>
<feature type="transmembrane region" description="Helical" evidence="8">
    <location>
        <begin position="318"/>
        <end position="337"/>
    </location>
</feature>
<evidence type="ECO:0000256" key="6">
    <source>
        <dbReference type="ARBA" id="ARBA00022989"/>
    </source>
</evidence>
<sequence>MNTWQKSYIRKFSNKDTLSYNIFVMALLSITLSAGIILSISLGSTKLTLTETINALFNESSSNTYQIVNYVRLPRMLAAVLAGSSLSVAGVILQTVLNNSLASPNVIGVNAGSGLFVVLIAAFFPSFFYLTPVAAFMGALIAVNLVYLIALKTGASRMTIVLSGIAVSSFIGAITDTVLTIVPDASISRTAFMIGGFSGVTMEKLQFAALFIIFGLIVSMLLSYDMNILSLGDESAKSLGLNVPLYRFVLLAVAALLSGSAISFSGLIGFIGLIVPHAARFLVGNDNRILIVVSAMLGSSFTVFCDILSRILFAPYELPVGIIMSFIGGPFFVYLLLMKKRGNL</sequence>
<evidence type="ECO:0000256" key="5">
    <source>
        <dbReference type="ARBA" id="ARBA00022692"/>
    </source>
</evidence>
<evidence type="ECO:0000256" key="8">
    <source>
        <dbReference type="SAM" id="Phobius"/>
    </source>
</evidence>
<feature type="transmembrane region" description="Helical" evidence="8">
    <location>
        <begin position="244"/>
        <end position="277"/>
    </location>
</feature>
<feature type="transmembrane region" description="Helical" evidence="8">
    <location>
        <begin position="109"/>
        <end position="128"/>
    </location>
</feature>
<protein>
    <submittedName>
        <fullName evidence="9">Iron complex transport system permease protein</fullName>
    </submittedName>
</protein>
<evidence type="ECO:0000256" key="3">
    <source>
        <dbReference type="ARBA" id="ARBA00022448"/>
    </source>
</evidence>
<evidence type="ECO:0000256" key="7">
    <source>
        <dbReference type="ARBA" id="ARBA00023136"/>
    </source>
</evidence>
<evidence type="ECO:0000256" key="4">
    <source>
        <dbReference type="ARBA" id="ARBA00022475"/>
    </source>
</evidence>
<dbReference type="PANTHER" id="PTHR30472:SF25">
    <property type="entry name" value="ABC TRANSPORTER PERMEASE PROTEIN MJ0876-RELATED"/>
    <property type="match status" value="1"/>
</dbReference>
<dbReference type="EMBL" id="VLKH01000004">
    <property type="protein sequence ID" value="TWH80655.1"/>
    <property type="molecule type" value="Genomic_DNA"/>
</dbReference>
<proteinExistence type="inferred from homology"/>
<dbReference type="Gene3D" id="1.10.3470.10">
    <property type="entry name" value="ABC transporter involved in vitamin B12 uptake, BtuC"/>
    <property type="match status" value="1"/>
</dbReference>
<dbReference type="RefSeq" id="WP_145082679.1">
    <property type="nucleotide sequence ID" value="NZ_JBCFAR010000002.1"/>
</dbReference>
<feature type="transmembrane region" description="Helical" evidence="8">
    <location>
        <begin position="289"/>
        <end position="312"/>
    </location>
</feature>
<keyword evidence="10" id="KW-1185">Reference proteome</keyword>
<name>A0A562JCL7_9FIRM</name>
<gene>
    <name evidence="9" type="ORF">LY60_01917</name>
</gene>
<evidence type="ECO:0000313" key="10">
    <source>
        <dbReference type="Proteomes" id="UP000315343"/>
    </source>
</evidence>
<evidence type="ECO:0000313" key="9">
    <source>
        <dbReference type="EMBL" id="TWH80655.1"/>
    </source>
</evidence>
<feature type="transmembrane region" description="Helical" evidence="8">
    <location>
        <begin position="158"/>
        <end position="175"/>
    </location>
</feature>
<comment type="similarity">
    <text evidence="2">Belongs to the binding-protein-dependent transport system permease family. FecCD subfamily.</text>
</comment>
<dbReference type="Proteomes" id="UP000315343">
    <property type="component" value="Unassembled WGS sequence"/>
</dbReference>
<accession>A0A562JCL7</accession>
<evidence type="ECO:0000256" key="2">
    <source>
        <dbReference type="ARBA" id="ARBA00007935"/>
    </source>
</evidence>
<keyword evidence="3" id="KW-0813">Transport</keyword>
<keyword evidence="6 8" id="KW-1133">Transmembrane helix</keyword>
<evidence type="ECO:0000256" key="1">
    <source>
        <dbReference type="ARBA" id="ARBA00004651"/>
    </source>
</evidence>
<feature type="transmembrane region" description="Helical" evidence="8">
    <location>
        <begin position="207"/>
        <end position="224"/>
    </location>
</feature>
<feature type="transmembrane region" description="Helical" evidence="8">
    <location>
        <begin position="134"/>
        <end position="151"/>
    </location>
</feature>
<keyword evidence="5 8" id="KW-0812">Transmembrane</keyword>
<dbReference type="GO" id="GO:0022857">
    <property type="term" value="F:transmembrane transporter activity"/>
    <property type="evidence" value="ECO:0007669"/>
    <property type="project" value="InterPro"/>
</dbReference>
<dbReference type="GO" id="GO:0005886">
    <property type="term" value="C:plasma membrane"/>
    <property type="evidence" value="ECO:0007669"/>
    <property type="project" value="UniProtKB-SubCell"/>
</dbReference>
<organism evidence="9 10">
    <name type="scientific">Sedimentibacter saalensis</name>
    <dbReference type="NCBI Taxonomy" id="130788"/>
    <lineage>
        <taxon>Bacteria</taxon>
        <taxon>Bacillati</taxon>
        <taxon>Bacillota</taxon>
        <taxon>Tissierellia</taxon>
        <taxon>Sedimentibacter</taxon>
    </lineage>
</organism>
<dbReference type="PANTHER" id="PTHR30472">
    <property type="entry name" value="FERRIC ENTEROBACTIN TRANSPORT SYSTEM PERMEASE PROTEIN"/>
    <property type="match status" value="1"/>
</dbReference>
<reference evidence="9 10" key="1">
    <citation type="submission" date="2019-07" db="EMBL/GenBank/DDBJ databases">
        <title>Genomic Encyclopedia of Type Strains, Phase I: the one thousand microbial genomes (KMG-I) project.</title>
        <authorList>
            <person name="Kyrpides N."/>
        </authorList>
    </citation>
    <scope>NUCLEOTIDE SEQUENCE [LARGE SCALE GENOMIC DNA]</scope>
    <source>
        <strain evidence="9 10">DSM 13558</strain>
    </source>
</reference>
<feature type="transmembrane region" description="Helical" evidence="8">
    <location>
        <begin position="76"/>
        <end position="97"/>
    </location>
</feature>
<dbReference type="InterPro" id="IPR000522">
    <property type="entry name" value="ABC_transptr_permease_BtuC"/>
</dbReference>